<sequence length="72" mass="7802">MKPKTPAPSMFQKATATKHISGHFRFSIQGARVFRRQFSQASCPSTMSGTTSSAEKLAPMAITGVVVPAKYR</sequence>
<dbReference type="AlphaFoldDB" id="A0AAD2J553"/>
<evidence type="ECO:0000313" key="2">
    <source>
        <dbReference type="Proteomes" id="UP000044098"/>
    </source>
</evidence>
<protein>
    <submittedName>
        <fullName evidence="1">Uncharacterized protein</fullName>
    </submittedName>
</protein>
<name>A0AAD2J553_ACHAE</name>
<evidence type="ECO:0000313" key="1">
    <source>
        <dbReference type="EMBL" id="CUJ72873.1"/>
    </source>
</evidence>
<dbReference type="EMBL" id="CYTK01000013">
    <property type="protein sequence ID" value="CUJ72873.1"/>
    <property type="molecule type" value="Genomic_DNA"/>
</dbReference>
<dbReference type="Proteomes" id="UP000044098">
    <property type="component" value="Unassembled WGS sequence"/>
</dbReference>
<comment type="caution">
    <text evidence="1">The sequence shown here is derived from an EMBL/GenBank/DDBJ whole genome shotgun (WGS) entry which is preliminary data.</text>
</comment>
<organism evidence="1 2">
    <name type="scientific">Achromobacter aegrifaciens</name>
    <dbReference type="NCBI Taxonomy" id="1287736"/>
    <lineage>
        <taxon>Bacteria</taxon>
        <taxon>Pseudomonadati</taxon>
        <taxon>Pseudomonadota</taxon>
        <taxon>Betaproteobacteria</taxon>
        <taxon>Burkholderiales</taxon>
        <taxon>Alcaligenaceae</taxon>
        <taxon>Achromobacter</taxon>
    </lineage>
</organism>
<proteinExistence type="predicted"/>
<reference evidence="1 2" key="1">
    <citation type="submission" date="2015-09" db="EMBL/GenBank/DDBJ databases">
        <authorList>
            <consortium name="Pathogen Informatics"/>
        </authorList>
    </citation>
    <scope>NUCLEOTIDE SEQUENCE [LARGE SCALE GENOMIC DNA]</scope>
    <source>
        <strain evidence="1 2">2789STDY5608625</strain>
    </source>
</reference>
<gene>
    <name evidence="1" type="ORF">ERS370000_05548</name>
</gene>
<accession>A0AAD2J553</accession>